<evidence type="ECO:0000256" key="11">
    <source>
        <dbReference type="SAM" id="MobiDB-lite"/>
    </source>
</evidence>
<dbReference type="Pfam" id="PF06974">
    <property type="entry name" value="WS_DGAT_C"/>
    <property type="match status" value="1"/>
</dbReference>
<evidence type="ECO:0000256" key="1">
    <source>
        <dbReference type="ARBA" id="ARBA00004771"/>
    </source>
</evidence>
<comment type="similarity">
    <text evidence="3">Belongs to the long-chain O-acyltransferase family.</text>
</comment>
<dbReference type="STRING" id="1434072.SAMN05216210_0582"/>
<dbReference type="OrthoDB" id="9810950at2"/>
<keyword evidence="9 14" id="KW-0012">Acyltransferase</keyword>
<feature type="domain" description="O-acyltransferase WSD1-like N-terminal" evidence="12">
    <location>
        <begin position="4"/>
        <end position="273"/>
    </location>
</feature>
<dbReference type="PANTHER" id="PTHR31650">
    <property type="entry name" value="O-ACYLTRANSFERASE (WSD1-LIKE) FAMILY PROTEIN"/>
    <property type="match status" value="1"/>
</dbReference>
<evidence type="ECO:0000256" key="3">
    <source>
        <dbReference type="ARBA" id="ARBA00009587"/>
    </source>
</evidence>
<comment type="pathway">
    <text evidence="1">Glycerolipid metabolism; triacylglycerol biosynthesis.</text>
</comment>
<evidence type="ECO:0000259" key="13">
    <source>
        <dbReference type="Pfam" id="PF06974"/>
    </source>
</evidence>
<dbReference type="Proteomes" id="UP000243924">
    <property type="component" value="Chromosome I"/>
</dbReference>
<feature type="compositionally biased region" description="Basic and acidic residues" evidence="11">
    <location>
        <begin position="516"/>
        <end position="527"/>
    </location>
</feature>
<sequence>MKQLTPMDSQFFYFEAPNQPMMIGSLWLCDQTTAPDGLVRHKDILQYISDRLNTTSYFRRRLEQAPFQLDDPYWLQDENFDVEYHVRHVGLPQPGDWRQLCIFTARTMSRSVDMERAPWEIYIIEGVNNVEGVPPGSFAVLIRFHHAYVDGKAGLELTTALWEDTPDHEYGRRDLVEVAERPPTRLEMWARTAPRMIGQSFRSMRAGIEITRKSYELAKRLRGDARPEQRRVPKTIFNTTISPHRSYAGYELTIAELKRMRQLCTGSSLNDVIISLIAGGMRRYLNAHNALPSNESLVSMCPVSIRPEDARKDGGNLVSAMFVGIGTDIADPVERLKAVQRRTQHGIPLAKEVLCDLNNAYGDMVPAYMRNMGAALSNKLRLAGKYPMVNTIITNVPGIPGMVPKYFAGATIRAVSPIVPISDGVAISHGITGIYDRICIGILADRKVVPDMDFYVSCLAESTREYLAATEAVEEAKAAAAKEVTAVVEPSSDSKSGKSTATKTTTRKAANTADKQAAEKAATKGDDAVVEAGRRTSANGG</sequence>
<reference evidence="15" key="1">
    <citation type="submission" date="2016-10" db="EMBL/GenBank/DDBJ databases">
        <authorList>
            <person name="Varghese N."/>
            <person name="Submissions S."/>
        </authorList>
    </citation>
    <scope>NUCLEOTIDE SEQUENCE [LARGE SCALE GENOMIC DNA]</scope>
    <source>
        <strain evidence="15">CECT 8338</strain>
    </source>
</reference>
<evidence type="ECO:0000256" key="4">
    <source>
        <dbReference type="ARBA" id="ARBA00013244"/>
    </source>
</evidence>
<dbReference type="GO" id="GO:0071731">
    <property type="term" value="P:response to nitric oxide"/>
    <property type="evidence" value="ECO:0007669"/>
    <property type="project" value="TreeGrafter"/>
</dbReference>
<gene>
    <name evidence="14" type="ORF">SAMN05216210_0582</name>
</gene>
<evidence type="ECO:0000256" key="2">
    <source>
        <dbReference type="ARBA" id="ARBA00005189"/>
    </source>
</evidence>
<evidence type="ECO:0000256" key="10">
    <source>
        <dbReference type="ARBA" id="ARBA00048109"/>
    </source>
</evidence>
<dbReference type="InterPro" id="IPR045034">
    <property type="entry name" value="O-acyltransferase_WSD1-like"/>
</dbReference>
<dbReference type="NCBIfam" id="TIGR02946">
    <property type="entry name" value="acyl_WS_DGAT"/>
    <property type="match status" value="1"/>
</dbReference>
<proteinExistence type="inferred from homology"/>
<dbReference type="InterPro" id="IPR004255">
    <property type="entry name" value="O-acyltransferase_WSD1_N"/>
</dbReference>
<dbReference type="GO" id="GO:0004144">
    <property type="term" value="F:diacylglycerol O-acyltransferase activity"/>
    <property type="evidence" value="ECO:0007669"/>
    <property type="project" value="UniProtKB-EC"/>
</dbReference>
<dbReference type="EMBL" id="LT629787">
    <property type="protein sequence ID" value="SDT92811.1"/>
    <property type="molecule type" value="Genomic_DNA"/>
</dbReference>
<dbReference type="PANTHER" id="PTHR31650:SF1">
    <property type="entry name" value="WAX ESTER SYNTHASE_DIACYLGLYCEROL ACYLTRANSFERASE 4-RELATED"/>
    <property type="match status" value="1"/>
</dbReference>
<feature type="domain" description="O-acyltransferase WSD1 C-terminal" evidence="13">
    <location>
        <begin position="315"/>
        <end position="464"/>
    </location>
</feature>
<dbReference type="Pfam" id="PF03007">
    <property type="entry name" value="WS_DGAT_cat"/>
    <property type="match status" value="1"/>
</dbReference>
<dbReference type="InterPro" id="IPR009721">
    <property type="entry name" value="O-acyltransferase_WSD1_C"/>
</dbReference>
<comment type="catalytic activity">
    <reaction evidence="10">
        <text>an acyl-CoA + a 1,2-diacyl-sn-glycerol = a triacyl-sn-glycerol + CoA</text>
        <dbReference type="Rhea" id="RHEA:10868"/>
        <dbReference type="ChEBI" id="CHEBI:17815"/>
        <dbReference type="ChEBI" id="CHEBI:57287"/>
        <dbReference type="ChEBI" id="CHEBI:58342"/>
        <dbReference type="ChEBI" id="CHEBI:64615"/>
        <dbReference type="EC" id="2.3.1.20"/>
    </reaction>
</comment>
<feature type="compositionally biased region" description="Low complexity" evidence="11">
    <location>
        <begin position="487"/>
        <end position="515"/>
    </location>
</feature>
<evidence type="ECO:0000256" key="8">
    <source>
        <dbReference type="ARBA" id="ARBA00023098"/>
    </source>
</evidence>
<evidence type="ECO:0000256" key="9">
    <source>
        <dbReference type="ARBA" id="ARBA00023315"/>
    </source>
</evidence>
<evidence type="ECO:0000313" key="15">
    <source>
        <dbReference type="Proteomes" id="UP000243924"/>
    </source>
</evidence>
<organism evidence="14 15">
    <name type="scientific">Halopseudomonas salegens</name>
    <dbReference type="NCBI Taxonomy" id="1434072"/>
    <lineage>
        <taxon>Bacteria</taxon>
        <taxon>Pseudomonadati</taxon>
        <taxon>Pseudomonadota</taxon>
        <taxon>Gammaproteobacteria</taxon>
        <taxon>Pseudomonadales</taxon>
        <taxon>Pseudomonadaceae</taxon>
        <taxon>Halopseudomonas</taxon>
    </lineage>
</organism>
<keyword evidence="5" id="KW-0444">Lipid biosynthesis</keyword>
<dbReference type="UniPathway" id="UPA00282"/>
<evidence type="ECO:0000256" key="7">
    <source>
        <dbReference type="ARBA" id="ARBA00022798"/>
    </source>
</evidence>
<evidence type="ECO:0000259" key="12">
    <source>
        <dbReference type="Pfam" id="PF03007"/>
    </source>
</evidence>
<keyword evidence="6 14" id="KW-0808">Transferase</keyword>
<protein>
    <recommendedName>
        <fullName evidence="4">diacylglycerol O-acyltransferase</fullName>
        <ecNumber evidence="4">2.3.1.20</ecNumber>
    </recommendedName>
</protein>
<dbReference type="AlphaFoldDB" id="A0A1H2ECH5"/>
<dbReference type="GO" id="GO:0006071">
    <property type="term" value="P:glycerol metabolic process"/>
    <property type="evidence" value="ECO:0007669"/>
    <property type="project" value="UniProtKB-KW"/>
</dbReference>
<dbReference type="GO" id="GO:0051701">
    <property type="term" value="P:biological process involved in interaction with host"/>
    <property type="evidence" value="ECO:0007669"/>
    <property type="project" value="TreeGrafter"/>
</dbReference>
<keyword evidence="8" id="KW-0443">Lipid metabolism</keyword>
<dbReference type="InterPro" id="IPR014292">
    <property type="entry name" value="Acyl_transf_WS/DGAT"/>
</dbReference>
<name>A0A1H2ECH5_9GAMM</name>
<dbReference type="GO" id="GO:0005886">
    <property type="term" value="C:plasma membrane"/>
    <property type="evidence" value="ECO:0007669"/>
    <property type="project" value="TreeGrafter"/>
</dbReference>
<keyword evidence="15" id="KW-1185">Reference proteome</keyword>
<dbReference type="EC" id="2.3.1.20" evidence="4"/>
<feature type="region of interest" description="Disordered" evidence="11">
    <location>
        <begin position="487"/>
        <end position="541"/>
    </location>
</feature>
<evidence type="ECO:0000256" key="6">
    <source>
        <dbReference type="ARBA" id="ARBA00022679"/>
    </source>
</evidence>
<dbReference type="RefSeq" id="WP_157719066.1">
    <property type="nucleotide sequence ID" value="NZ_LT629787.1"/>
</dbReference>
<evidence type="ECO:0000313" key="14">
    <source>
        <dbReference type="EMBL" id="SDT92811.1"/>
    </source>
</evidence>
<accession>A0A1H2ECH5</accession>
<dbReference type="GO" id="GO:0001666">
    <property type="term" value="P:response to hypoxia"/>
    <property type="evidence" value="ECO:0007669"/>
    <property type="project" value="TreeGrafter"/>
</dbReference>
<keyword evidence="7" id="KW-0319">Glycerol metabolism</keyword>
<evidence type="ECO:0000256" key="5">
    <source>
        <dbReference type="ARBA" id="ARBA00022516"/>
    </source>
</evidence>
<dbReference type="GO" id="GO:0019432">
    <property type="term" value="P:triglyceride biosynthetic process"/>
    <property type="evidence" value="ECO:0007669"/>
    <property type="project" value="UniProtKB-UniPathway"/>
</dbReference>
<comment type="pathway">
    <text evidence="2">Lipid metabolism.</text>
</comment>